<dbReference type="InterPro" id="IPR015424">
    <property type="entry name" value="PyrdxlP-dep_Trfase"/>
</dbReference>
<dbReference type="NCBIfam" id="NF005871">
    <property type="entry name" value="PRK07811.1"/>
    <property type="match status" value="1"/>
</dbReference>
<dbReference type="EC" id="2.5.1.48" evidence="5"/>
<keyword evidence="6" id="KW-1185">Reference proteome</keyword>
<dbReference type="RefSeq" id="WP_211422577.1">
    <property type="nucleotide sequence ID" value="NZ_CP072642.1"/>
</dbReference>
<dbReference type="Proteomes" id="UP000677668">
    <property type="component" value="Chromosome 1"/>
</dbReference>
<proteinExistence type="inferred from homology"/>
<dbReference type="PANTHER" id="PTHR11808">
    <property type="entry name" value="TRANS-SULFURATION ENZYME FAMILY MEMBER"/>
    <property type="match status" value="1"/>
</dbReference>
<sequence>MGFATDVIHAGQPPEPATGAVAVPIYQTSTYVQEGLGRHKGYEYARTHNPTRAALEANVAVLEGGVAGFAFASGMAAIHAVMTACLKAGDHVVVSDNTYGGTYRLFERVLTDFGLAFDYVDASDTEQVVAALRPTTRMVFLETPTNPVMRLCDIAAIAQAVRPQGIHVVVDNTFMSPYFQRPLTLGANIVVHSTTKYLNGHSDSVGGVVIVTEPEVAARLAFVQNAAGAILSPMDAWLTMRGIKTLVVRMQAHDANGRAVARFLREHPRVARVYYPGLPEHPQHALAARQMTGFGGMLAFDVGDLEAAQRVLESLRVFALAESLGGVESLACHPATMTHASVPPAERQRLGITEGLVRLSVGIEDIADLLADLDHALAPL</sequence>
<keyword evidence="3 4" id="KW-0663">Pyridoxal phosphate</keyword>
<gene>
    <name evidence="5" type="ORF">J8C05_02150</name>
</gene>
<dbReference type="SUPFAM" id="SSF53383">
    <property type="entry name" value="PLP-dependent transferases"/>
    <property type="match status" value="1"/>
</dbReference>
<dbReference type="Gene3D" id="3.90.1150.10">
    <property type="entry name" value="Aspartate Aminotransferase, domain 1"/>
    <property type="match status" value="1"/>
</dbReference>
<keyword evidence="5" id="KW-0808">Transferase</keyword>
<organism evidence="5 6">
    <name type="scientific">Chloracidobacterium sp. N</name>
    <dbReference type="NCBI Taxonomy" id="2821540"/>
    <lineage>
        <taxon>Bacteria</taxon>
        <taxon>Pseudomonadati</taxon>
        <taxon>Acidobacteriota</taxon>
        <taxon>Terriglobia</taxon>
        <taxon>Terriglobales</taxon>
        <taxon>Acidobacteriaceae</taxon>
        <taxon>Chloracidobacterium</taxon>
        <taxon>Chloracidobacterium aggregatum</taxon>
    </lineage>
</organism>
<evidence type="ECO:0000256" key="4">
    <source>
        <dbReference type="RuleBase" id="RU362118"/>
    </source>
</evidence>
<dbReference type="CDD" id="cd00614">
    <property type="entry name" value="CGS_like"/>
    <property type="match status" value="1"/>
</dbReference>
<dbReference type="Pfam" id="PF01053">
    <property type="entry name" value="Cys_Met_Meta_PP"/>
    <property type="match status" value="1"/>
</dbReference>
<dbReference type="PIRSF" id="PIRSF001434">
    <property type="entry name" value="CGS"/>
    <property type="match status" value="1"/>
</dbReference>
<dbReference type="Gene3D" id="3.40.640.10">
    <property type="entry name" value="Type I PLP-dependent aspartate aminotransferase-like (Major domain)"/>
    <property type="match status" value="1"/>
</dbReference>
<dbReference type="PANTHER" id="PTHR11808:SF15">
    <property type="entry name" value="CYSTATHIONINE GAMMA-LYASE"/>
    <property type="match status" value="1"/>
</dbReference>
<dbReference type="InterPro" id="IPR000277">
    <property type="entry name" value="Cys/Met-Metab_PyrdxlP-dep_enz"/>
</dbReference>
<comment type="similarity">
    <text evidence="2 4">Belongs to the trans-sulfuration enzymes family.</text>
</comment>
<dbReference type="InterPro" id="IPR015421">
    <property type="entry name" value="PyrdxlP-dep_Trfase_major"/>
</dbReference>
<comment type="cofactor">
    <cofactor evidence="1 4">
        <name>pyridoxal 5'-phosphate</name>
        <dbReference type="ChEBI" id="CHEBI:597326"/>
    </cofactor>
</comment>
<evidence type="ECO:0000313" key="6">
    <source>
        <dbReference type="Proteomes" id="UP000677668"/>
    </source>
</evidence>
<dbReference type="GO" id="GO:0003962">
    <property type="term" value="F:cystathionine gamma-synthase activity"/>
    <property type="evidence" value="ECO:0007669"/>
    <property type="project" value="UniProtKB-EC"/>
</dbReference>
<reference evidence="5 6" key="1">
    <citation type="submission" date="2021-03" db="EMBL/GenBank/DDBJ databases">
        <title>Genomic and phenotypic characterization of Chloracidobacterium isolates provides evidence for multiple species.</title>
        <authorList>
            <person name="Saini M.K."/>
            <person name="Costas A.M.G."/>
            <person name="Tank M."/>
            <person name="Bryant D.A."/>
        </authorList>
    </citation>
    <scope>NUCLEOTIDE SEQUENCE [LARGE SCALE GENOMIC DNA]</scope>
    <source>
        <strain evidence="5 6">N</strain>
    </source>
</reference>
<accession>A0ABX8B455</accession>
<evidence type="ECO:0000256" key="3">
    <source>
        <dbReference type="ARBA" id="ARBA00022898"/>
    </source>
</evidence>
<dbReference type="InterPro" id="IPR015422">
    <property type="entry name" value="PyrdxlP-dep_Trfase_small"/>
</dbReference>
<evidence type="ECO:0000256" key="2">
    <source>
        <dbReference type="ARBA" id="ARBA00009077"/>
    </source>
</evidence>
<dbReference type="EMBL" id="CP072642">
    <property type="protein sequence ID" value="QUV94274.1"/>
    <property type="molecule type" value="Genomic_DNA"/>
</dbReference>
<name>A0ABX8B455_9BACT</name>
<evidence type="ECO:0000313" key="5">
    <source>
        <dbReference type="EMBL" id="QUV94274.1"/>
    </source>
</evidence>
<evidence type="ECO:0000256" key="1">
    <source>
        <dbReference type="ARBA" id="ARBA00001933"/>
    </source>
</evidence>
<protein>
    <submittedName>
        <fullName evidence="5">Cystathionine gamma-synthase</fullName>
        <ecNumber evidence="5">2.5.1.48</ecNumber>
    </submittedName>
</protein>